<feature type="region of interest" description="Disordered" evidence="1">
    <location>
        <begin position="43"/>
        <end position="76"/>
    </location>
</feature>
<feature type="region of interest" description="Disordered" evidence="1">
    <location>
        <begin position="1"/>
        <end position="20"/>
    </location>
</feature>
<organism evidence="2 3">
    <name type="scientific">Rotaria socialis</name>
    <dbReference type="NCBI Taxonomy" id="392032"/>
    <lineage>
        <taxon>Eukaryota</taxon>
        <taxon>Metazoa</taxon>
        <taxon>Spiralia</taxon>
        <taxon>Gnathifera</taxon>
        <taxon>Rotifera</taxon>
        <taxon>Eurotatoria</taxon>
        <taxon>Bdelloidea</taxon>
        <taxon>Philodinida</taxon>
        <taxon>Philodinidae</taxon>
        <taxon>Rotaria</taxon>
    </lineage>
</organism>
<gene>
    <name evidence="2" type="ORF">UJA718_LOCUS49831</name>
</gene>
<protein>
    <submittedName>
        <fullName evidence="2">Uncharacterized protein</fullName>
    </submittedName>
</protein>
<dbReference type="EMBL" id="CAJOBP010106666">
    <property type="protein sequence ID" value="CAF4991232.1"/>
    <property type="molecule type" value="Genomic_DNA"/>
</dbReference>
<name>A0A821ZUJ7_9BILA</name>
<dbReference type="AlphaFoldDB" id="A0A821ZUJ7"/>
<evidence type="ECO:0000313" key="3">
    <source>
        <dbReference type="Proteomes" id="UP000663873"/>
    </source>
</evidence>
<evidence type="ECO:0000256" key="1">
    <source>
        <dbReference type="SAM" id="MobiDB-lite"/>
    </source>
</evidence>
<comment type="caution">
    <text evidence="2">The sequence shown here is derived from an EMBL/GenBank/DDBJ whole genome shotgun (WGS) entry which is preliminary data.</text>
</comment>
<evidence type="ECO:0000313" key="2">
    <source>
        <dbReference type="EMBL" id="CAF4991232.1"/>
    </source>
</evidence>
<dbReference type="Proteomes" id="UP000663873">
    <property type="component" value="Unassembled WGS sequence"/>
</dbReference>
<reference evidence="2" key="1">
    <citation type="submission" date="2021-02" db="EMBL/GenBank/DDBJ databases">
        <authorList>
            <person name="Nowell W R."/>
        </authorList>
    </citation>
    <scope>NUCLEOTIDE SEQUENCE</scope>
</reference>
<feature type="compositionally biased region" description="Low complexity" evidence="1">
    <location>
        <begin position="46"/>
        <end position="64"/>
    </location>
</feature>
<accession>A0A821ZUJ7</accession>
<keyword evidence="3" id="KW-1185">Reference proteome</keyword>
<sequence length="76" mass="8405">RTEIKNSHNGNLVNDNEEDNHDIMLKPLIINTDVCTTRISSNSLIQDDNSNQSSTNSSSQHTSSRIFGQMLKSSGN</sequence>
<proteinExistence type="predicted"/>
<feature type="non-terminal residue" evidence="2">
    <location>
        <position position="1"/>
    </location>
</feature>